<dbReference type="FunFam" id="3.40.50.1970:FF:000001">
    <property type="entry name" value="3-dehydroquinate synthase"/>
    <property type="match status" value="1"/>
</dbReference>
<dbReference type="CDD" id="cd08195">
    <property type="entry name" value="DHQS"/>
    <property type="match status" value="1"/>
</dbReference>
<feature type="binding site" evidence="17">
    <location>
        <position position="155"/>
    </location>
    <ligand>
        <name>NAD(+)</name>
        <dbReference type="ChEBI" id="CHEBI:57540"/>
    </ligand>
</feature>
<dbReference type="GO" id="GO:0008652">
    <property type="term" value="P:amino acid biosynthetic process"/>
    <property type="evidence" value="ECO:0007669"/>
    <property type="project" value="UniProtKB-KW"/>
</dbReference>
<dbReference type="InterPro" id="IPR030960">
    <property type="entry name" value="DHQS/DOIS_N"/>
</dbReference>
<dbReference type="PANTHER" id="PTHR43622">
    <property type="entry name" value="3-DEHYDROQUINATE SYNTHASE"/>
    <property type="match status" value="1"/>
</dbReference>
<keyword evidence="9 17" id="KW-0028">Amino-acid biosynthesis</keyword>
<comment type="catalytic activity">
    <reaction evidence="1 17">
        <text>7-phospho-2-dehydro-3-deoxy-D-arabino-heptonate = 3-dehydroquinate + phosphate</text>
        <dbReference type="Rhea" id="RHEA:21968"/>
        <dbReference type="ChEBI" id="CHEBI:32364"/>
        <dbReference type="ChEBI" id="CHEBI:43474"/>
        <dbReference type="ChEBI" id="CHEBI:58394"/>
        <dbReference type="EC" id="4.2.3.4"/>
    </reaction>
</comment>
<evidence type="ECO:0000256" key="5">
    <source>
        <dbReference type="ARBA" id="ARBA00005412"/>
    </source>
</evidence>
<comment type="function">
    <text evidence="17">Catalyzes the conversion of 3-deoxy-D-arabino-heptulosonate 7-phosphate (DAHP) to dehydroquinate (DHQ).</text>
</comment>
<evidence type="ECO:0000259" key="19">
    <source>
        <dbReference type="Pfam" id="PF24621"/>
    </source>
</evidence>
<name>A0ABC9PGJ7_STRSA</name>
<keyword evidence="10 17" id="KW-0479">Metal-binding</keyword>
<dbReference type="InterPro" id="IPR016037">
    <property type="entry name" value="DHQ_synth_AroB"/>
</dbReference>
<evidence type="ECO:0000256" key="6">
    <source>
        <dbReference type="ARBA" id="ARBA00013031"/>
    </source>
</evidence>
<dbReference type="AlphaFoldDB" id="A0ABC9PGJ7"/>
<gene>
    <name evidence="17 20" type="primary">aroB</name>
    <name evidence="20" type="ORF">HMPREF9390_0330</name>
</gene>
<keyword evidence="12 17" id="KW-0862">Zinc</keyword>
<evidence type="ECO:0000256" key="2">
    <source>
        <dbReference type="ARBA" id="ARBA00001911"/>
    </source>
</evidence>
<comment type="caution">
    <text evidence="17">Lacks conserved residue(s) required for the propagation of feature annotation.</text>
</comment>
<evidence type="ECO:0000256" key="14">
    <source>
        <dbReference type="ARBA" id="ARBA00023141"/>
    </source>
</evidence>
<evidence type="ECO:0000256" key="10">
    <source>
        <dbReference type="ARBA" id="ARBA00022723"/>
    </source>
</evidence>
<feature type="binding site" evidence="17">
    <location>
        <position position="267"/>
    </location>
    <ligand>
        <name>Zn(2+)</name>
        <dbReference type="ChEBI" id="CHEBI:29105"/>
    </ligand>
</feature>
<evidence type="ECO:0000313" key="21">
    <source>
        <dbReference type="Proteomes" id="UP000003857"/>
    </source>
</evidence>
<keyword evidence="8 17" id="KW-0963">Cytoplasm</keyword>
<dbReference type="Proteomes" id="UP000003857">
    <property type="component" value="Unassembled WGS sequence"/>
</dbReference>
<dbReference type="Gene3D" id="1.20.1090.10">
    <property type="entry name" value="Dehydroquinate synthase-like - alpha domain"/>
    <property type="match status" value="1"/>
</dbReference>
<evidence type="ECO:0000256" key="15">
    <source>
        <dbReference type="ARBA" id="ARBA00023239"/>
    </source>
</evidence>
<dbReference type="HAMAP" id="MF_00110">
    <property type="entry name" value="DHQ_synthase"/>
    <property type="match status" value="1"/>
</dbReference>
<proteinExistence type="inferred from homology"/>
<evidence type="ECO:0000256" key="4">
    <source>
        <dbReference type="ARBA" id="ARBA00004661"/>
    </source>
</evidence>
<evidence type="ECO:0000256" key="12">
    <source>
        <dbReference type="ARBA" id="ARBA00022833"/>
    </source>
</evidence>
<dbReference type="InterPro" id="IPR056179">
    <property type="entry name" value="DHQS_C"/>
</dbReference>
<dbReference type="Gene3D" id="3.40.50.1970">
    <property type="match status" value="1"/>
</dbReference>
<feature type="binding site" evidence="17">
    <location>
        <position position="188"/>
    </location>
    <ligand>
        <name>Zn(2+)</name>
        <dbReference type="ChEBI" id="CHEBI:29105"/>
    </ligand>
</feature>
<evidence type="ECO:0000313" key="20">
    <source>
        <dbReference type="EMBL" id="EGC25863.1"/>
    </source>
</evidence>
<protein>
    <recommendedName>
        <fullName evidence="7 17">3-dehydroquinate synthase</fullName>
        <shortName evidence="17">DHQS</shortName>
        <ecNumber evidence="6 17">4.2.3.4</ecNumber>
    </recommendedName>
</protein>
<evidence type="ECO:0000256" key="3">
    <source>
        <dbReference type="ARBA" id="ARBA00004496"/>
    </source>
</evidence>
<dbReference type="GO" id="GO:0009423">
    <property type="term" value="P:chorismate biosynthetic process"/>
    <property type="evidence" value="ECO:0007669"/>
    <property type="project" value="UniProtKB-UniRule"/>
</dbReference>
<feature type="binding site" evidence="17">
    <location>
        <position position="146"/>
    </location>
    <ligand>
        <name>NAD(+)</name>
        <dbReference type="ChEBI" id="CHEBI:57540"/>
    </ligand>
</feature>
<evidence type="ECO:0000256" key="9">
    <source>
        <dbReference type="ARBA" id="ARBA00022605"/>
    </source>
</evidence>
<sequence length="359" mass="39480">MEALMKLNVNLPHHPYDILIEKGSLSQAGSWLRQLWQPQKVVIVTDNRVARLYAEKVKLSLEAAGFETFVFDFLEGEASKNLKTVNKVYEFLVKVGLTRSDGIVALGGGVVGDLAGFAASTYMRGVHFVQVPTSLTAQVDSSIGGKTGVNTPWAKNMVGTFTQPDGVLIDPEVLHTLGQRELIEGMGEVVKYGLIEDKELWEELSEMDGSPESILEHAESIIYHSCDVKRKIVVEDELDNGVRLYLNFGHTIGHAIEATAGYGKVMHGEAVAIGMAQVSRVAEKKGLMPAGITEDIIRMCQKIGLPVDYQPWNENALYQALTHDKKARGNSIKLVLVPELGSASIHQIPLEEMKEFLKK</sequence>
<comment type="subcellular location">
    <subcellularLocation>
        <location evidence="3 17">Cytoplasm</location>
    </subcellularLocation>
</comment>
<keyword evidence="15 17" id="KW-0456">Lyase</keyword>
<feature type="binding site" evidence="17">
    <location>
        <begin position="75"/>
        <end position="80"/>
    </location>
    <ligand>
        <name>NAD(+)</name>
        <dbReference type="ChEBI" id="CHEBI:57540"/>
    </ligand>
</feature>
<evidence type="ECO:0000256" key="7">
    <source>
        <dbReference type="ARBA" id="ARBA00017684"/>
    </source>
</evidence>
<keyword evidence="11 17" id="KW-0547">Nucleotide-binding</keyword>
<dbReference type="PIRSF" id="PIRSF001455">
    <property type="entry name" value="DHQ_synth"/>
    <property type="match status" value="1"/>
</dbReference>
<comment type="cofactor">
    <cofactor evidence="2 17">
        <name>NAD(+)</name>
        <dbReference type="ChEBI" id="CHEBI:57540"/>
    </cofactor>
</comment>
<dbReference type="GO" id="GO:0000166">
    <property type="term" value="F:nucleotide binding"/>
    <property type="evidence" value="ECO:0007669"/>
    <property type="project" value="UniProtKB-KW"/>
</dbReference>
<comment type="pathway">
    <text evidence="4 17">Metabolic intermediate biosynthesis; chorismate biosynthesis; chorismate from D-erythrose 4-phosphate and phosphoenolpyruvate: step 2/7.</text>
</comment>
<comment type="caution">
    <text evidence="20">The sequence shown here is derived from an EMBL/GenBank/DDBJ whole genome shotgun (WGS) entry which is preliminary data.</text>
</comment>
<comment type="cofactor">
    <cofactor evidence="17">
        <name>Co(2+)</name>
        <dbReference type="ChEBI" id="CHEBI:48828"/>
    </cofactor>
    <cofactor evidence="17">
        <name>Zn(2+)</name>
        <dbReference type="ChEBI" id="CHEBI:29105"/>
    </cofactor>
    <text evidence="17">Binds 1 divalent metal cation per subunit. Can use either Co(2+) or Zn(2+).</text>
</comment>
<evidence type="ECO:0000256" key="16">
    <source>
        <dbReference type="ARBA" id="ARBA00023285"/>
    </source>
</evidence>
<reference evidence="20 21" key="1">
    <citation type="submission" date="2011-01" db="EMBL/GenBank/DDBJ databases">
        <authorList>
            <person name="Muzny D."/>
            <person name="Qin X."/>
            <person name="Buhay C."/>
            <person name="Dugan-Rocha S."/>
            <person name="Ding Y."/>
            <person name="Chen G."/>
            <person name="Hawes A."/>
            <person name="Holder M."/>
            <person name="Jhangiani S."/>
            <person name="Johnson A."/>
            <person name="Khan Z."/>
            <person name="Li Z."/>
            <person name="Liu W."/>
            <person name="Liu X."/>
            <person name="Perez L."/>
            <person name="Shen H."/>
            <person name="Wang Q."/>
            <person name="Watt J."/>
            <person name="Xi L."/>
            <person name="Xin Y."/>
            <person name="Zhou J."/>
            <person name="Deng J."/>
            <person name="Jiang H."/>
            <person name="Liu Y."/>
            <person name="Qu J."/>
            <person name="Song X.-Z."/>
            <person name="Zhang L."/>
            <person name="Villasana D."/>
            <person name="Johnson A."/>
            <person name="Liu J."/>
            <person name="Liyanage D."/>
            <person name="Lorensuhewa L."/>
            <person name="Robinson T."/>
            <person name="Song A."/>
            <person name="Song B.-B."/>
            <person name="Dinh H."/>
            <person name="Thornton R."/>
            <person name="Coyle M."/>
            <person name="Francisco L."/>
            <person name="Jackson L."/>
            <person name="Javaid M."/>
            <person name="Korchina V."/>
            <person name="Kovar C."/>
            <person name="Mata R."/>
            <person name="Mathew T."/>
            <person name="Ngo R."/>
            <person name="Nguyen L."/>
            <person name="Nguyen N."/>
            <person name="Okwuonu G."/>
            <person name="Ongeri F."/>
            <person name="Pham C."/>
            <person name="Simmons D."/>
            <person name="Wilczek-Boney K."/>
            <person name="Hale W."/>
            <person name="Jakkamsetti A."/>
            <person name="Pham P."/>
            <person name="Ruth R."/>
            <person name="San Lucas F."/>
            <person name="Warren J."/>
            <person name="Zhang J."/>
            <person name="Zhao Z."/>
            <person name="Zhou C."/>
            <person name="Zhu D."/>
            <person name="Lee S."/>
            <person name="Bess C."/>
            <person name="Blankenburg K."/>
            <person name="Forbes L."/>
            <person name="Fu Q."/>
            <person name="Gubbala S."/>
            <person name="Hirani K."/>
            <person name="Jayaseelan J.C."/>
            <person name="Lara F."/>
            <person name="Munidasa M."/>
            <person name="Palculict T."/>
            <person name="Patil S."/>
            <person name="Pu L.-L."/>
            <person name="Saada N."/>
            <person name="Tang L."/>
            <person name="Weissenberger G."/>
            <person name="Zhu Y."/>
            <person name="Hemphill L."/>
            <person name="Shang Y."/>
            <person name="Youmans B."/>
            <person name="Ayvaz T."/>
            <person name="Ross M."/>
            <person name="Santibanez J."/>
            <person name="Aqrawi P."/>
            <person name="Gross S."/>
            <person name="Joshi V."/>
            <person name="Fowler G."/>
            <person name="Nazareth L."/>
            <person name="Reid J."/>
            <person name="Worley K."/>
            <person name="Petrosino J."/>
            <person name="Highlander S."/>
            <person name="Gibbs R."/>
        </authorList>
    </citation>
    <scope>NUCLEOTIDE SEQUENCE [LARGE SCALE GENOMIC DNA]</scope>
    <source>
        <strain evidence="20 21">SK405</strain>
    </source>
</reference>
<evidence type="ECO:0000256" key="8">
    <source>
        <dbReference type="ARBA" id="ARBA00022490"/>
    </source>
</evidence>
<dbReference type="PANTHER" id="PTHR43622:SF7">
    <property type="entry name" value="3-DEHYDROQUINATE SYNTHASE, CHLOROPLASTIC"/>
    <property type="match status" value="1"/>
</dbReference>
<evidence type="ECO:0000256" key="17">
    <source>
        <dbReference type="HAMAP-Rule" id="MF_00110"/>
    </source>
</evidence>
<dbReference type="InterPro" id="IPR030963">
    <property type="entry name" value="DHQ_synth_fam"/>
</dbReference>
<feature type="domain" description="3-dehydroquinate synthase C-terminal" evidence="19">
    <location>
        <begin position="185"/>
        <end position="327"/>
    </location>
</feature>
<dbReference type="Pfam" id="PF24621">
    <property type="entry name" value="DHQS_C"/>
    <property type="match status" value="1"/>
</dbReference>
<feature type="domain" description="3-dehydroquinate synthase N-terminal" evidence="18">
    <location>
        <begin position="74"/>
        <end position="183"/>
    </location>
</feature>
<dbReference type="SUPFAM" id="SSF56796">
    <property type="entry name" value="Dehydroquinate synthase-like"/>
    <property type="match status" value="1"/>
</dbReference>
<dbReference type="EC" id="4.2.3.4" evidence="6 17"/>
<evidence type="ECO:0000259" key="18">
    <source>
        <dbReference type="Pfam" id="PF01761"/>
    </source>
</evidence>
<dbReference type="EMBL" id="AEWZ01000001">
    <property type="protein sequence ID" value="EGC25863.1"/>
    <property type="molecule type" value="Genomic_DNA"/>
</dbReference>
<dbReference type="GO" id="GO:0046872">
    <property type="term" value="F:metal ion binding"/>
    <property type="evidence" value="ECO:0007669"/>
    <property type="project" value="UniProtKB-KW"/>
</dbReference>
<dbReference type="InterPro" id="IPR050071">
    <property type="entry name" value="Dehydroquinate_synthase"/>
</dbReference>
<dbReference type="GO" id="GO:0005737">
    <property type="term" value="C:cytoplasm"/>
    <property type="evidence" value="ECO:0007669"/>
    <property type="project" value="UniProtKB-SubCell"/>
</dbReference>
<evidence type="ECO:0000256" key="1">
    <source>
        <dbReference type="ARBA" id="ARBA00001393"/>
    </source>
</evidence>
<dbReference type="Pfam" id="PF01761">
    <property type="entry name" value="DHQ_synthase"/>
    <property type="match status" value="1"/>
</dbReference>
<feature type="binding site" evidence="17">
    <location>
        <begin position="109"/>
        <end position="113"/>
    </location>
    <ligand>
        <name>NAD(+)</name>
        <dbReference type="ChEBI" id="CHEBI:57540"/>
    </ligand>
</feature>
<feature type="binding site" evidence="17">
    <location>
        <begin position="133"/>
        <end position="134"/>
    </location>
    <ligand>
        <name>NAD(+)</name>
        <dbReference type="ChEBI" id="CHEBI:57540"/>
    </ligand>
</feature>
<organism evidence="20 21">
    <name type="scientific">Streptococcus sanguinis SK405</name>
    <dbReference type="NCBI Taxonomy" id="888817"/>
    <lineage>
        <taxon>Bacteria</taxon>
        <taxon>Bacillati</taxon>
        <taxon>Bacillota</taxon>
        <taxon>Bacilli</taxon>
        <taxon>Lactobacillales</taxon>
        <taxon>Streptococcaceae</taxon>
        <taxon>Streptococcus</taxon>
    </lineage>
</organism>
<keyword evidence="14 17" id="KW-0057">Aromatic amino acid biosynthesis</keyword>
<keyword evidence="13 17" id="KW-0520">NAD</keyword>
<evidence type="ECO:0000256" key="11">
    <source>
        <dbReference type="ARBA" id="ARBA00022741"/>
    </source>
</evidence>
<keyword evidence="16 17" id="KW-0170">Cobalt</keyword>
<comment type="similarity">
    <text evidence="5 17">Belongs to the sugar phosphate cyclases superfamily. Dehydroquinate synthase family.</text>
</comment>
<dbReference type="GO" id="GO:0003856">
    <property type="term" value="F:3-dehydroquinate synthase activity"/>
    <property type="evidence" value="ECO:0007669"/>
    <property type="project" value="UniProtKB-UniRule"/>
</dbReference>
<accession>A0ABC9PGJ7</accession>
<dbReference type="GO" id="GO:0009073">
    <property type="term" value="P:aromatic amino acid family biosynthetic process"/>
    <property type="evidence" value="ECO:0007669"/>
    <property type="project" value="UniProtKB-KW"/>
</dbReference>
<feature type="binding site" evidence="17">
    <location>
        <position position="250"/>
    </location>
    <ligand>
        <name>Zn(2+)</name>
        <dbReference type="ChEBI" id="CHEBI:29105"/>
    </ligand>
</feature>
<evidence type="ECO:0000256" key="13">
    <source>
        <dbReference type="ARBA" id="ARBA00023027"/>
    </source>
</evidence>
<dbReference type="NCBIfam" id="TIGR01357">
    <property type="entry name" value="aroB"/>
    <property type="match status" value="1"/>
</dbReference>